<comment type="caution">
    <text evidence="2">The sequence shown here is derived from an EMBL/GenBank/DDBJ whole genome shotgun (WGS) entry which is preliminary data.</text>
</comment>
<name>A0A423KGB6_9PSED</name>
<evidence type="ECO:0000313" key="3">
    <source>
        <dbReference type="Proteomes" id="UP000283627"/>
    </source>
</evidence>
<dbReference type="OrthoDB" id="6893225at2"/>
<feature type="region of interest" description="Disordered" evidence="1">
    <location>
        <begin position="253"/>
        <end position="278"/>
    </location>
</feature>
<dbReference type="Proteomes" id="UP000283627">
    <property type="component" value="Unassembled WGS sequence"/>
</dbReference>
<protein>
    <submittedName>
        <fullName evidence="2">Uncharacterized protein</fullName>
    </submittedName>
</protein>
<organism evidence="2 3">
    <name type="scientific">Pseudomonas frederiksbergensis</name>
    <dbReference type="NCBI Taxonomy" id="104087"/>
    <lineage>
        <taxon>Bacteria</taxon>
        <taxon>Pseudomonadati</taxon>
        <taxon>Pseudomonadota</taxon>
        <taxon>Gammaproteobacteria</taxon>
        <taxon>Pseudomonadales</taxon>
        <taxon>Pseudomonadaceae</taxon>
        <taxon>Pseudomonas</taxon>
    </lineage>
</organism>
<gene>
    <name evidence="2" type="ORF">BK665_18505</name>
</gene>
<reference evidence="2 3" key="1">
    <citation type="submission" date="2016-10" db="EMBL/GenBank/DDBJ databases">
        <title>Comparative genome analysis of multiple Pseudomonas spp. focuses on biocontrol and plant growth promoting traits.</title>
        <authorList>
            <person name="Tao X.-Y."/>
            <person name="Taylor C.G."/>
        </authorList>
    </citation>
    <scope>NUCLEOTIDE SEQUENCE [LARGE SCALE GENOMIC DNA]</scope>
    <source>
        <strain evidence="2 3">39A2</strain>
    </source>
</reference>
<sequence>MIGHDSHEFWSDISGNQSALDDCLQFLTCRADLTSRVQREVMLVIGDSGCGATALARQLDLRLRAEGQRVLIMDKVAVLDPDSFKFNLDAALQIPPNLSKRAGSTSSSLESLQVGVLEARNYESFIVPDLGIYGNDQIADLANTATMVKLILASPEAGFVFFGVPGTFKWMTVALKEAFIGCRTTWLRPMPAGSEFDDFIRNVALHVQPPCPPGGLERLNADAVHAQSRGWVGRTVTTLIQQIVDDSLPKATTEYHQPNKAPETGQEQRQEQEQEQEYTHQQLLMWSDADPATVAPDWEETGGGTGDDLQELVIASGLMPTKLRHSVPAIDNESFSSWIARLSQTMKHSIEFLLVDELVHHCSKGGTDPDMQFGNLELLQSLSVADRLYISGQFKTFSTDMIPYPRALNYCPECFRCDLASGLSPAWRLEWRQPRRCVCLRHDTPALLERFVTPGFTILDKAWRAFAEYTESPASRLPTKFPLQHSSSEQSELDSDRLVALAAHVQSWFLGLSATTQPSAKAAEFLLACWLQDLNESGAQGFARSYFFFRLTKPSSARKRQRGEVAAELNPDTSRPRDVAVAYWMLGIGFGVIDSTEAEFIRTTTRPYTIPFPVTRSEVGAVGFLALSRGQKYSYLELAKSTLNEREFESIAWALDNHVRPYRKHPKDLL</sequence>
<dbReference type="EMBL" id="MOBP01000012">
    <property type="protein sequence ID" value="RON51851.1"/>
    <property type="molecule type" value="Genomic_DNA"/>
</dbReference>
<accession>A0A423KGB6</accession>
<evidence type="ECO:0000256" key="1">
    <source>
        <dbReference type="SAM" id="MobiDB-lite"/>
    </source>
</evidence>
<dbReference type="AlphaFoldDB" id="A0A423KGB6"/>
<proteinExistence type="predicted"/>
<evidence type="ECO:0000313" key="2">
    <source>
        <dbReference type="EMBL" id="RON51851.1"/>
    </source>
</evidence>